<feature type="region of interest" description="Disordered" evidence="1">
    <location>
        <begin position="498"/>
        <end position="519"/>
    </location>
</feature>
<evidence type="ECO:0000313" key="3">
    <source>
        <dbReference type="Proteomes" id="UP001377567"/>
    </source>
</evidence>
<keyword evidence="3" id="KW-1185">Reference proteome</keyword>
<gene>
    <name evidence="2" type="ORF">DAKH74_038410</name>
</gene>
<sequence>MSVAMTVVPSVPPEDKLSQNLYKSVKIWTPLPAPKEEGTEVEKQAKLSKNYPYKSLKPCISFNTVPVPTANAKHIDKRYYQDFPGVQFPTDYTMEEFYDNESGFDGNNNPEYMLHNQYLLNNLAPSSTHLNGSGSGRHQSPTRLSSPPPASGKRVQSHKSIQLTQMFKIAKNGRIVREDYPTRPSIQNNSLVLNSSSPDWDKLWTLRRLQIDNRTLHKDKFFKYPDIVIPEHKPNAAVLEDMDSDGFTPLTKNQKRKIKVISERVGYPTLPRTVMCRIDGRKHTWVGLDWLLSNGLHDTDHLVVVSNLPSMTARQRERHSRSRSAARSGNGWRSPSRSRSRGRSRTGRSRSGVRDSASEATYFTESDTDSDDDDDVDTEVWYSGYDLNNVHQTMQNIKTYIESVMLLNTPQRAIKLTIEINVGKTISCLCGSTNIYTPDLVVTSNLNTESAVKWRSGYIADKLCTSFPIPVVVVPALYMNRFEYKLEMESEALRDKIPDESGSLSDVPPKSKRPDPKELLDGIDKISYDSLRESIRLNKVTSHAKKKSMIEAAGAEPTGSSLKVPKKKSSKKGSVSSDTRLRKVQTTDASRLKPVKTNSYSIAEHNIGGPALHKTRSSEGRVPLKHYKSSVEVPRKHVSASSSSSSSSKGFFGSLFGGSKDKDKDKKKKKRSGLW</sequence>
<feature type="compositionally biased region" description="Basic residues" evidence="1">
    <location>
        <begin position="336"/>
        <end position="348"/>
    </location>
</feature>
<feature type="compositionally biased region" description="Basic residues" evidence="1">
    <location>
        <begin position="665"/>
        <end position="675"/>
    </location>
</feature>
<feature type="region of interest" description="Disordered" evidence="1">
    <location>
        <begin position="312"/>
        <end position="374"/>
    </location>
</feature>
<accession>A0AAV5S0M9</accession>
<feature type="compositionally biased region" description="Polar residues" evidence="1">
    <location>
        <begin position="124"/>
        <end position="145"/>
    </location>
</feature>
<name>A0AAV5S0M9_MAUHU</name>
<feature type="region of interest" description="Disordered" evidence="1">
    <location>
        <begin position="542"/>
        <end position="675"/>
    </location>
</feature>
<feature type="region of interest" description="Disordered" evidence="1">
    <location>
        <begin position="124"/>
        <end position="159"/>
    </location>
</feature>
<dbReference type="EMBL" id="BTGD01000011">
    <property type="protein sequence ID" value="GMM57225.1"/>
    <property type="molecule type" value="Genomic_DNA"/>
</dbReference>
<proteinExistence type="predicted"/>
<dbReference type="AlphaFoldDB" id="A0AAV5S0M9"/>
<reference evidence="2 3" key="1">
    <citation type="journal article" date="2023" name="Elife">
        <title>Identification of key yeast species and microbe-microbe interactions impacting larval growth of Drosophila in the wild.</title>
        <authorList>
            <person name="Mure A."/>
            <person name="Sugiura Y."/>
            <person name="Maeda R."/>
            <person name="Honda K."/>
            <person name="Sakurai N."/>
            <person name="Takahashi Y."/>
            <person name="Watada M."/>
            <person name="Katoh T."/>
            <person name="Gotoh A."/>
            <person name="Gotoh Y."/>
            <person name="Taniguchi I."/>
            <person name="Nakamura K."/>
            <person name="Hayashi T."/>
            <person name="Katayama T."/>
            <person name="Uemura T."/>
            <person name="Hattori Y."/>
        </authorList>
    </citation>
    <scope>NUCLEOTIDE SEQUENCE [LARGE SCALE GENOMIC DNA]</scope>
    <source>
        <strain evidence="2 3">KH-74</strain>
    </source>
</reference>
<feature type="compositionally biased region" description="Low complexity" evidence="1">
    <location>
        <begin position="325"/>
        <end position="335"/>
    </location>
</feature>
<organism evidence="2 3">
    <name type="scientific">Maudiozyma humilis</name>
    <name type="common">Sour dough yeast</name>
    <name type="synonym">Kazachstania humilis</name>
    <dbReference type="NCBI Taxonomy" id="51915"/>
    <lineage>
        <taxon>Eukaryota</taxon>
        <taxon>Fungi</taxon>
        <taxon>Dikarya</taxon>
        <taxon>Ascomycota</taxon>
        <taxon>Saccharomycotina</taxon>
        <taxon>Saccharomycetes</taxon>
        <taxon>Saccharomycetales</taxon>
        <taxon>Saccharomycetaceae</taxon>
        <taxon>Maudiozyma</taxon>
    </lineage>
</organism>
<dbReference type="Proteomes" id="UP001377567">
    <property type="component" value="Unassembled WGS sequence"/>
</dbReference>
<comment type="caution">
    <text evidence="2">The sequence shown here is derived from an EMBL/GenBank/DDBJ whole genome shotgun (WGS) entry which is preliminary data.</text>
</comment>
<evidence type="ECO:0000256" key="1">
    <source>
        <dbReference type="SAM" id="MobiDB-lite"/>
    </source>
</evidence>
<evidence type="ECO:0000313" key="2">
    <source>
        <dbReference type="EMBL" id="GMM57225.1"/>
    </source>
</evidence>
<feature type="compositionally biased region" description="Low complexity" evidence="1">
    <location>
        <begin position="639"/>
        <end position="658"/>
    </location>
</feature>
<protein>
    <submittedName>
        <fullName evidence="2">Jip4 protein</fullName>
    </submittedName>
</protein>